<feature type="transmembrane region" description="Helical" evidence="1">
    <location>
        <begin position="12"/>
        <end position="30"/>
    </location>
</feature>
<keyword evidence="1" id="KW-1133">Transmembrane helix</keyword>
<evidence type="ECO:0000313" key="3">
    <source>
        <dbReference type="EMBL" id="SVB08537.1"/>
    </source>
</evidence>
<dbReference type="Pfam" id="PF01757">
    <property type="entry name" value="Acyl_transf_3"/>
    <property type="match status" value="1"/>
</dbReference>
<keyword evidence="1" id="KW-0812">Transmembrane</keyword>
<organism evidence="3">
    <name type="scientific">marine metagenome</name>
    <dbReference type="NCBI Taxonomy" id="408172"/>
    <lineage>
        <taxon>unclassified sequences</taxon>
        <taxon>metagenomes</taxon>
        <taxon>ecological metagenomes</taxon>
    </lineage>
</organism>
<feature type="transmembrane region" description="Helical" evidence="1">
    <location>
        <begin position="153"/>
        <end position="175"/>
    </location>
</feature>
<protein>
    <recommendedName>
        <fullName evidence="2">Acyltransferase 3 domain-containing protein</fullName>
    </recommendedName>
</protein>
<dbReference type="EMBL" id="UINC01028115">
    <property type="protein sequence ID" value="SVB08537.1"/>
    <property type="molecule type" value="Genomic_DNA"/>
</dbReference>
<feature type="domain" description="Acyltransferase 3" evidence="2">
    <location>
        <begin position="7"/>
        <end position="181"/>
    </location>
</feature>
<feature type="non-terminal residue" evidence="3">
    <location>
        <position position="195"/>
    </location>
</feature>
<proteinExistence type="predicted"/>
<evidence type="ECO:0000256" key="1">
    <source>
        <dbReference type="SAM" id="Phobius"/>
    </source>
</evidence>
<dbReference type="AlphaFoldDB" id="A0A382B5P0"/>
<keyword evidence="1" id="KW-0472">Membrane</keyword>
<feature type="transmembrane region" description="Helical" evidence="1">
    <location>
        <begin position="91"/>
        <end position="110"/>
    </location>
</feature>
<dbReference type="PANTHER" id="PTHR36927">
    <property type="entry name" value="BLR4337 PROTEIN"/>
    <property type="match status" value="1"/>
</dbReference>
<gene>
    <name evidence="3" type="ORF">METZ01_LOCUS161391</name>
</gene>
<dbReference type="PANTHER" id="PTHR36927:SF1">
    <property type="entry name" value="MDO-LIKE PROTEIN"/>
    <property type="match status" value="1"/>
</dbReference>
<sequence>MSQERYHGLDFVRAMAMLLGLLLHVCIFFMPAHKLGWVSGEYSGDPLNLAFLNFIHLFRMQLFFMMAGFFAELVIDRKGMGHIVKDRVKRIFIPFVFGILILMPLHFFIVNVNSFYSATLDGMGWVERMKSLLFWGAFSNKDIYQGRFVDTLIHFWFIYYLLILYVLHFTLRIIIEKILNASLPFIKIFRFSIKH</sequence>
<dbReference type="GO" id="GO:0016747">
    <property type="term" value="F:acyltransferase activity, transferring groups other than amino-acyl groups"/>
    <property type="evidence" value="ECO:0007669"/>
    <property type="project" value="InterPro"/>
</dbReference>
<accession>A0A382B5P0</accession>
<evidence type="ECO:0000259" key="2">
    <source>
        <dbReference type="Pfam" id="PF01757"/>
    </source>
</evidence>
<dbReference type="InterPro" id="IPR002656">
    <property type="entry name" value="Acyl_transf_3_dom"/>
</dbReference>
<name>A0A382B5P0_9ZZZZ</name>
<feature type="transmembrane region" description="Helical" evidence="1">
    <location>
        <begin position="50"/>
        <end position="71"/>
    </location>
</feature>
<reference evidence="3" key="1">
    <citation type="submission" date="2018-05" db="EMBL/GenBank/DDBJ databases">
        <authorList>
            <person name="Lanie J.A."/>
            <person name="Ng W.-L."/>
            <person name="Kazmierczak K.M."/>
            <person name="Andrzejewski T.M."/>
            <person name="Davidsen T.M."/>
            <person name="Wayne K.J."/>
            <person name="Tettelin H."/>
            <person name="Glass J.I."/>
            <person name="Rusch D."/>
            <person name="Podicherti R."/>
            <person name="Tsui H.-C.T."/>
            <person name="Winkler M.E."/>
        </authorList>
    </citation>
    <scope>NUCLEOTIDE SEQUENCE</scope>
</reference>
<dbReference type="InterPro" id="IPR050623">
    <property type="entry name" value="Glucan_succinyl_AcylTrfase"/>
</dbReference>